<reference evidence="4" key="2">
    <citation type="submission" date="2021-09" db="EMBL/GenBank/DDBJ databases">
        <authorList>
            <person name="Gilroy R."/>
        </authorList>
    </citation>
    <scope>NUCLEOTIDE SEQUENCE</scope>
    <source>
        <strain evidence="4">4100</strain>
    </source>
</reference>
<dbReference type="InterPro" id="IPR050748">
    <property type="entry name" value="Glycosyltrans_8_dom-fam"/>
</dbReference>
<name>A0A4Q0U9V5_9BACT</name>
<dbReference type="CDD" id="cd04194">
    <property type="entry name" value="GT8_A4GalT_like"/>
    <property type="match status" value="1"/>
</dbReference>
<sequence>MDRMNILTATDDNYAPWCGVMLTSLLDHNQGYDIHIWILSDNISEQNKMLLNSLDAAIHIVDLDEVDFSSWVPSLTLGEYLSRTTWARLALGDVLPADVHKILHIDADTIVLGSLHELYDTDLTGIAAAAVDEYRDARYLGMHGMYFNAGVILFNVDYFRDNNVRDKCIKHVEEYAGVIRFHDQDVLNKVFEGKVLFVHRKFNMTFCGDVVSDDIRPGEDFSKDMEAVRDGDVRVYHFVGKEKPWYLYLFRPRPFDRCWRQVYRRSAWKKCRLLTKVSSTRDKLTVMIVNLLFKIGVKSPESNKYWVDVYPDSRWNRLKSFFSLDSYR</sequence>
<dbReference type="SUPFAM" id="SSF53448">
    <property type="entry name" value="Nucleotide-diphospho-sugar transferases"/>
    <property type="match status" value="1"/>
</dbReference>
<keyword evidence="1" id="KW-0328">Glycosyltransferase</keyword>
<dbReference type="PANTHER" id="PTHR13778">
    <property type="entry name" value="GLYCOSYLTRANSFERASE 8 DOMAIN-CONTAINING PROTEIN"/>
    <property type="match status" value="1"/>
</dbReference>
<dbReference type="AlphaFoldDB" id="A0A4Q0U9V5"/>
<proteinExistence type="predicted"/>
<protein>
    <submittedName>
        <fullName evidence="4">Glycosyltransferase family 8 protein</fullName>
    </submittedName>
</protein>
<evidence type="ECO:0000313" key="5">
    <source>
        <dbReference type="Proteomes" id="UP000711407"/>
    </source>
</evidence>
<reference evidence="4" key="1">
    <citation type="journal article" date="2021" name="PeerJ">
        <title>Extensive microbial diversity within the chicken gut microbiome revealed by metagenomics and culture.</title>
        <authorList>
            <person name="Gilroy R."/>
            <person name="Ravi A."/>
            <person name="Getino M."/>
            <person name="Pursley I."/>
            <person name="Horton D.L."/>
            <person name="Alikhan N.F."/>
            <person name="Baker D."/>
            <person name="Gharbi K."/>
            <person name="Hall N."/>
            <person name="Watson M."/>
            <person name="Adriaenssens E.M."/>
            <person name="Foster-Nyarko E."/>
            <person name="Jarju S."/>
            <person name="Secka A."/>
            <person name="Antonio M."/>
            <person name="Oren A."/>
            <person name="Chaudhuri R.R."/>
            <person name="La Ragione R."/>
            <person name="Hildebrand F."/>
            <person name="Pallen M.J."/>
        </authorList>
    </citation>
    <scope>NUCLEOTIDE SEQUENCE</scope>
    <source>
        <strain evidence="4">4100</strain>
    </source>
</reference>
<dbReference type="InterPro" id="IPR002495">
    <property type="entry name" value="Glyco_trans_8"/>
</dbReference>
<dbReference type="InterPro" id="IPR029044">
    <property type="entry name" value="Nucleotide-diphossugar_trans"/>
</dbReference>
<keyword evidence="2" id="KW-0808">Transferase</keyword>
<evidence type="ECO:0000256" key="2">
    <source>
        <dbReference type="ARBA" id="ARBA00022679"/>
    </source>
</evidence>
<dbReference type="PANTHER" id="PTHR13778:SF47">
    <property type="entry name" value="LIPOPOLYSACCHARIDE 1,3-GALACTOSYLTRANSFERASE"/>
    <property type="match status" value="1"/>
</dbReference>
<evidence type="ECO:0000256" key="1">
    <source>
        <dbReference type="ARBA" id="ARBA00022676"/>
    </source>
</evidence>
<dbReference type="GO" id="GO:0046872">
    <property type="term" value="F:metal ion binding"/>
    <property type="evidence" value="ECO:0007669"/>
    <property type="project" value="UniProtKB-KW"/>
</dbReference>
<dbReference type="Proteomes" id="UP000711407">
    <property type="component" value="Unassembled WGS sequence"/>
</dbReference>
<comment type="caution">
    <text evidence="4">The sequence shown here is derived from an EMBL/GenBank/DDBJ whole genome shotgun (WGS) entry which is preliminary data.</text>
</comment>
<organism evidence="4 5">
    <name type="scientific">Candidatus Amulumruptor caecigallinarius</name>
    <dbReference type="NCBI Taxonomy" id="2109911"/>
    <lineage>
        <taxon>Bacteria</taxon>
        <taxon>Pseudomonadati</taxon>
        <taxon>Bacteroidota</taxon>
        <taxon>Bacteroidia</taxon>
        <taxon>Bacteroidales</taxon>
        <taxon>Muribaculaceae</taxon>
        <taxon>Candidatus Amulumruptor</taxon>
    </lineage>
</organism>
<gene>
    <name evidence="4" type="ORF">K8V47_09345</name>
</gene>
<dbReference type="EMBL" id="DYXT01000048">
    <property type="protein sequence ID" value="HJE39946.1"/>
    <property type="molecule type" value="Genomic_DNA"/>
</dbReference>
<evidence type="ECO:0000256" key="3">
    <source>
        <dbReference type="ARBA" id="ARBA00022723"/>
    </source>
</evidence>
<keyword evidence="3" id="KW-0479">Metal-binding</keyword>
<evidence type="ECO:0000313" key="4">
    <source>
        <dbReference type="EMBL" id="HJE39946.1"/>
    </source>
</evidence>
<dbReference type="Gene3D" id="3.90.550.10">
    <property type="entry name" value="Spore Coat Polysaccharide Biosynthesis Protein SpsA, Chain A"/>
    <property type="match status" value="1"/>
</dbReference>
<dbReference type="Pfam" id="PF01501">
    <property type="entry name" value="Glyco_transf_8"/>
    <property type="match status" value="1"/>
</dbReference>
<dbReference type="GO" id="GO:0016757">
    <property type="term" value="F:glycosyltransferase activity"/>
    <property type="evidence" value="ECO:0007669"/>
    <property type="project" value="UniProtKB-KW"/>
</dbReference>
<accession>A0A4Q0U9V5</accession>